<dbReference type="SUPFAM" id="SSF53927">
    <property type="entry name" value="Cytidine deaminase-like"/>
    <property type="match status" value="1"/>
</dbReference>
<dbReference type="PANTHER" id="PTHR11692">
    <property type="entry name" value="BIFUNCTIONAL PURINE BIOSYNTHESIS PROTEIN PURH"/>
    <property type="match status" value="1"/>
</dbReference>
<evidence type="ECO:0000256" key="6">
    <source>
        <dbReference type="ARBA" id="ARBA00022801"/>
    </source>
</evidence>
<gene>
    <name evidence="10 11" type="primary">purH</name>
    <name evidence="11" type="ORF">C1N76_05895</name>
</gene>
<keyword evidence="6 10" id="KW-0378">Hydrolase</keyword>
<evidence type="ECO:0000256" key="10">
    <source>
        <dbReference type="HAMAP-Rule" id="MF_00139"/>
    </source>
</evidence>
<name>A0A2Z3N638_GEOTH</name>
<evidence type="ECO:0000256" key="1">
    <source>
        <dbReference type="ARBA" id="ARBA00004844"/>
    </source>
</evidence>
<dbReference type="FunFam" id="3.40.50.1380:FF:000001">
    <property type="entry name" value="Bifunctional purine biosynthesis protein PurH"/>
    <property type="match status" value="1"/>
</dbReference>
<dbReference type="SMART" id="SM00798">
    <property type="entry name" value="AICARFT_IMPCHas"/>
    <property type="match status" value="1"/>
</dbReference>
<sequence>MAVKRALISVSNKEGVIPFAKQLAELGIDIISTGGTKRALEDAGVPVISISDVTGFPEILDGRVKTLHPAIHGGILAVRSDERHQAALAEHGIRPIDLVVVNLYPFQQTIAKPDVTLAEAIENIDIGGPTMVRAAAKNYADVAIVVDPADYPMVIEELKTTGSIQAKTRQQLAAKAFRHTAAYDAMIAEYLTGLTGEEYPETLTVTYTKKQSLRYGENPHQSAAFYAKPLGAAFSIAKAAQLHGKELSYNNINDANAAINLIREFQEPAVAAIKHMNPCGVGVGATLLEAFTKAYEADPVSIFGGIVAVNREVDKETAERMHDIFLEIVIAPSFSDEALAILTKKKNIRLLTLDFAAPDVKEKMLVSVNGGLLVQEADTFTLEDAEWNVVTKREPTEAEREQLRFAWKVVKHVKSNAIVLAKNGMTVGVGAGQMNRVGAAKIAIEQAGEQAVGAVLASDAFFPMDDTVEAAAKAGITAIIQPGGSIRDADSIRKADEYGIAMVFTGVRHFKH</sequence>
<dbReference type="PIRSF" id="PIRSF000414">
    <property type="entry name" value="AICARFT_IMPCHas"/>
    <property type="match status" value="1"/>
</dbReference>
<organism evidence="11 12">
    <name type="scientific">Geobacillus thermoleovorans</name>
    <name type="common">Bacillus thermoleovorans</name>
    <dbReference type="NCBI Taxonomy" id="33941"/>
    <lineage>
        <taxon>Bacteria</taxon>
        <taxon>Bacillati</taxon>
        <taxon>Bacillota</taxon>
        <taxon>Bacilli</taxon>
        <taxon>Bacillales</taxon>
        <taxon>Anoxybacillaceae</taxon>
        <taxon>Geobacillus</taxon>
        <taxon>Geobacillus thermoleovorans group</taxon>
    </lineage>
</organism>
<comment type="pathway">
    <text evidence="1 10">Purine metabolism; IMP biosynthesis via de novo pathway; IMP from 5-formamido-1-(5-phospho-D-ribosyl)imidazole-4-carboxamide: step 1/1.</text>
</comment>
<comment type="catalytic activity">
    <reaction evidence="8 10">
        <text>(6R)-10-formyltetrahydrofolate + 5-amino-1-(5-phospho-beta-D-ribosyl)imidazole-4-carboxamide = 5-formamido-1-(5-phospho-D-ribosyl)imidazole-4-carboxamide + (6S)-5,6,7,8-tetrahydrofolate</text>
        <dbReference type="Rhea" id="RHEA:22192"/>
        <dbReference type="ChEBI" id="CHEBI:57453"/>
        <dbReference type="ChEBI" id="CHEBI:58467"/>
        <dbReference type="ChEBI" id="CHEBI:58475"/>
        <dbReference type="ChEBI" id="CHEBI:195366"/>
        <dbReference type="EC" id="2.1.2.3"/>
    </reaction>
</comment>
<dbReference type="GO" id="GO:0006189">
    <property type="term" value="P:'de novo' IMP biosynthetic process"/>
    <property type="evidence" value="ECO:0007669"/>
    <property type="project" value="UniProtKB-UniRule"/>
</dbReference>
<comment type="similarity">
    <text evidence="3 10">Belongs to the PurH family.</text>
</comment>
<dbReference type="NCBIfam" id="NF002049">
    <property type="entry name" value="PRK00881.1"/>
    <property type="match status" value="1"/>
</dbReference>
<keyword evidence="5 10" id="KW-0658">Purine biosynthesis</keyword>
<dbReference type="Gene3D" id="3.40.140.20">
    <property type="match status" value="2"/>
</dbReference>
<dbReference type="GO" id="GO:0005829">
    <property type="term" value="C:cytosol"/>
    <property type="evidence" value="ECO:0007669"/>
    <property type="project" value="TreeGrafter"/>
</dbReference>
<keyword evidence="7 10" id="KW-0511">Multifunctional enzyme</keyword>
<comment type="pathway">
    <text evidence="2 10">Purine metabolism; IMP biosynthesis via de novo pathway; 5-formamido-1-(5-phospho-D-ribosyl)imidazole-4-carboxamide from 5-amino-1-(5-phospho-D-ribosyl)imidazole-4-carboxamide (10-formyl THF route): step 1/1.</text>
</comment>
<evidence type="ECO:0000256" key="3">
    <source>
        <dbReference type="ARBA" id="ARBA00007667"/>
    </source>
</evidence>
<evidence type="ECO:0000256" key="5">
    <source>
        <dbReference type="ARBA" id="ARBA00022755"/>
    </source>
</evidence>
<comment type="catalytic activity">
    <reaction evidence="9 10">
        <text>IMP + H2O = 5-formamido-1-(5-phospho-D-ribosyl)imidazole-4-carboxamide</text>
        <dbReference type="Rhea" id="RHEA:18445"/>
        <dbReference type="ChEBI" id="CHEBI:15377"/>
        <dbReference type="ChEBI" id="CHEBI:58053"/>
        <dbReference type="ChEBI" id="CHEBI:58467"/>
        <dbReference type="EC" id="3.5.4.10"/>
    </reaction>
</comment>
<evidence type="ECO:0000256" key="2">
    <source>
        <dbReference type="ARBA" id="ARBA00004954"/>
    </source>
</evidence>
<dbReference type="InterPro" id="IPR024051">
    <property type="entry name" value="AICAR_Tfase_dup_dom_sf"/>
</dbReference>
<proteinExistence type="inferred from homology"/>
<dbReference type="InterPro" id="IPR011607">
    <property type="entry name" value="MGS-like_dom"/>
</dbReference>
<dbReference type="CDD" id="cd01421">
    <property type="entry name" value="IMPCH"/>
    <property type="match status" value="1"/>
</dbReference>
<dbReference type="FunFam" id="3.40.140.20:FF:000002">
    <property type="entry name" value="Bifunctional purine biosynthesis protein PurH"/>
    <property type="match status" value="1"/>
</dbReference>
<keyword evidence="4 10" id="KW-0808">Transferase</keyword>
<dbReference type="Pfam" id="PF02142">
    <property type="entry name" value="MGS"/>
    <property type="match status" value="1"/>
</dbReference>
<dbReference type="PANTHER" id="PTHR11692:SF0">
    <property type="entry name" value="BIFUNCTIONAL PURINE BIOSYNTHESIS PROTEIN ATIC"/>
    <property type="match status" value="1"/>
</dbReference>
<dbReference type="InterPro" id="IPR036914">
    <property type="entry name" value="MGS-like_dom_sf"/>
</dbReference>
<evidence type="ECO:0000256" key="8">
    <source>
        <dbReference type="ARBA" id="ARBA00050488"/>
    </source>
</evidence>
<protein>
    <recommendedName>
        <fullName evidence="10">Bifunctional purine biosynthesis protein PurH</fullName>
    </recommendedName>
    <domain>
        <recommendedName>
            <fullName evidence="10">Phosphoribosylaminoimidazolecarboxamide formyltransferase</fullName>
            <ecNumber evidence="10">2.1.2.3</ecNumber>
        </recommendedName>
        <alternativeName>
            <fullName evidence="10">AICAR transformylase</fullName>
        </alternativeName>
    </domain>
    <domain>
        <recommendedName>
            <fullName evidence="10">IMP cyclohydrolase</fullName>
            <ecNumber evidence="10">3.5.4.10</ecNumber>
        </recommendedName>
        <alternativeName>
            <fullName evidence="10">ATIC</fullName>
        </alternativeName>
        <alternativeName>
            <fullName evidence="10">IMP synthase</fullName>
        </alternativeName>
        <alternativeName>
            <fullName evidence="10">Inosinicase</fullName>
        </alternativeName>
    </domain>
</protein>
<accession>A0A2Z3N638</accession>
<evidence type="ECO:0000313" key="11">
    <source>
        <dbReference type="EMBL" id="AWO74125.1"/>
    </source>
</evidence>
<dbReference type="Pfam" id="PF01808">
    <property type="entry name" value="AICARFT_IMPCHas"/>
    <property type="match status" value="1"/>
</dbReference>
<dbReference type="SUPFAM" id="SSF52335">
    <property type="entry name" value="Methylglyoxal synthase-like"/>
    <property type="match status" value="1"/>
</dbReference>
<dbReference type="AlphaFoldDB" id="A0A2Z3N638"/>
<dbReference type="UniPathway" id="UPA00074">
    <property type="reaction ID" value="UER00133"/>
</dbReference>
<dbReference type="RefSeq" id="WP_014194767.1">
    <property type="nucleotide sequence ID" value="NZ_CP027303.2"/>
</dbReference>
<dbReference type="PROSITE" id="PS51855">
    <property type="entry name" value="MGS"/>
    <property type="match status" value="1"/>
</dbReference>
<evidence type="ECO:0000313" key="12">
    <source>
        <dbReference type="Proteomes" id="UP000246996"/>
    </source>
</evidence>
<evidence type="ECO:0000256" key="7">
    <source>
        <dbReference type="ARBA" id="ARBA00023268"/>
    </source>
</evidence>
<dbReference type="EMBL" id="CP027303">
    <property type="protein sequence ID" value="AWO74125.1"/>
    <property type="molecule type" value="Genomic_DNA"/>
</dbReference>
<dbReference type="GO" id="GO:0003937">
    <property type="term" value="F:IMP cyclohydrolase activity"/>
    <property type="evidence" value="ECO:0007669"/>
    <property type="project" value="UniProtKB-UniRule"/>
</dbReference>
<dbReference type="NCBIfam" id="TIGR00355">
    <property type="entry name" value="purH"/>
    <property type="match status" value="1"/>
</dbReference>
<dbReference type="SMART" id="SM00851">
    <property type="entry name" value="MGS"/>
    <property type="match status" value="1"/>
</dbReference>
<dbReference type="EC" id="2.1.2.3" evidence="10"/>
<evidence type="ECO:0000256" key="4">
    <source>
        <dbReference type="ARBA" id="ARBA00022679"/>
    </source>
</evidence>
<dbReference type="Gene3D" id="3.40.50.1380">
    <property type="entry name" value="Methylglyoxal synthase-like domain"/>
    <property type="match status" value="1"/>
</dbReference>
<dbReference type="Proteomes" id="UP000246996">
    <property type="component" value="Chromosome"/>
</dbReference>
<dbReference type="InterPro" id="IPR002695">
    <property type="entry name" value="PurH-like"/>
</dbReference>
<dbReference type="GO" id="GO:0004643">
    <property type="term" value="F:phosphoribosylaminoimidazolecarboxamide formyltransferase activity"/>
    <property type="evidence" value="ECO:0007669"/>
    <property type="project" value="UniProtKB-UniRule"/>
</dbReference>
<reference evidence="12" key="1">
    <citation type="submission" date="2018-02" db="EMBL/GenBank/DDBJ databases">
        <title>The complete genome of bacterial strain SGAirxxxx.</title>
        <authorList>
            <person name="Schuster S.C."/>
        </authorList>
    </citation>
    <scope>NUCLEOTIDE SEQUENCE [LARGE SCALE GENOMIC DNA]</scope>
    <source>
        <strain evidence="12">SGAir0734</strain>
    </source>
</reference>
<evidence type="ECO:0000256" key="9">
    <source>
        <dbReference type="ARBA" id="ARBA00050687"/>
    </source>
</evidence>
<comment type="domain">
    <text evidence="10">The IMP cyclohydrolase activity resides in the N-terminal region.</text>
</comment>
<dbReference type="HAMAP" id="MF_00139">
    <property type="entry name" value="PurH"/>
    <property type="match status" value="1"/>
</dbReference>
<dbReference type="InterPro" id="IPR016193">
    <property type="entry name" value="Cytidine_deaminase-like"/>
</dbReference>
<dbReference type="FunFam" id="3.40.140.20:FF:000001">
    <property type="entry name" value="Bifunctional purine biosynthesis protein PurH"/>
    <property type="match status" value="1"/>
</dbReference>
<dbReference type="EC" id="3.5.4.10" evidence="10"/>